<gene>
    <name evidence="1" type="ORF">CLV63_11287</name>
</gene>
<proteinExistence type="predicted"/>
<dbReference type="RefSeq" id="WP_106584173.1">
    <property type="nucleotide sequence ID" value="NZ_PYGA01000012.1"/>
</dbReference>
<comment type="caution">
    <text evidence="1">The sequence shown here is derived from an EMBL/GenBank/DDBJ whole genome shotgun (WGS) entry which is preliminary data.</text>
</comment>
<reference evidence="1 2" key="1">
    <citation type="submission" date="2018-03" db="EMBL/GenBank/DDBJ databases">
        <title>Genomic Encyclopedia of Archaeal and Bacterial Type Strains, Phase II (KMG-II): from individual species to whole genera.</title>
        <authorList>
            <person name="Goeker M."/>
        </authorList>
    </citation>
    <scope>NUCLEOTIDE SEQUENCE [LARGE SCALE GENOMIC DNA]</scope>
    <source>
        <strain evidence="1 2">DSM 45312</strain>
    </source>
</reference>
<evidence type="ECO:0000313" key="2">
    <source>
        <dbReference type="Proteomes" id="UP000240542"/>
    </source>
</evidence>
<dbReference type="Proteomes" id="UP000240542">
    <property type="component" value="Unassembled WGS sequence"/>
</dbReference>
<accession>A0A2P8DG58</accession>
<protein>
    <submittedName>
        <fullName evidence="1">Uncharacterized protein</fullName>
    </submittedName>
</protein>
<evidence type="ECO:0000313" key="1">
    <source>
        <dbReference type="EMBL" id="PSK96205.1"/>
    </source>
</evidence>
<sequence length="132" mass="13548">MTVSQQQNTAVVVAPYEYTDPGCPQRARYPITPDHTVTVAGQDANGPEPGIPGIAEARTLLAILGEAGPLTVAALTERAAPLMLAEEIRTAAALGRPFDPANIIHPLVGELEYARLVTVTPSGAPLSGGGGV</sequence>
<name>A0A2P8DG58_9ACTN</name>
<dbReference type="AlphaFoldDB" id="A0A2P8DG58"/>
<organism evidence="1 2">
    <name type="scientific">Murinocardiopsis flavida</name>
    <dbReference type="NCBI Taxonomy" id="645275"/>
    <lineage>
        <taxon>Bacteria</taxon>
        <taxon>Bacillati</taxon>
        <taxon>Actinomycetota</taxon>
        <taxon>Actinomycetes</taxon>
        <taxon>Streptosporangiales</taxon>
        <taxon>Nocardiopsidaceae</taxon>
        <taxon>Murinocardiopsis</taxon>
    </lineage>
</organism>
<dbReference type="EMBL" id="PYGA01000012">
    <property type="protein sequence ID" value="PSK96205.1"/>
    <property type="molecule type" value="Genomic_DNA"/>
</dbReference>
<keyword evidence="2" id="KW-1185">Reference proteome</keyword>